<name>A0A0E9UNY6_ANGAN</name>
<proteinExistence type="predicted"/>
<protein>
    <submittedName>
        <fullName evidence="1">Uncharacterized protein</fullName>
    </submittedName>
</protein>
<sequence>MANTHRERLTNIQILLTKY</sequence>
<evidence type="ECO:0000313" key="1">
    <source>
        <dbReference type="EMBL" id="JAH67584.1"/>
    </source>
</evidence>
<reference evidence="1" key="2">
    <citation type="journal article" date="2015" name="Fish Shellfish Immunol.">
        <title>Early steps in the European eel (Anguilla anguilla)-Vibrio vulnificus interaction in the gills: Role of the RtxA13 toxin.</title>
        <authorList>
            <person name="Callol A."/>
            <person name="Pajuelo D."/>
            <person name="Ebbesson L."/>
            <person name="Teles M."/>
            <person name="MacKenzie S."/>
            <person name="Amaro C."/>
        </authorList>
    </citation>
    <scope>NUCLEOTIDE SEQUENCE</scope>
</reference>
<organism evidence="1">
    <name type="scientific">Anguilla anguilla</name>
    <name type="common">European freshwater eel</name>
    <name type="synonym">Muraena anguilla</name>
    <dbReference type="NCBI Taxonomy" id="7936"/>
    <lineage>
        <taxon>Eukaryota</taxon>
        <taxon>Metazoa</taxon>
        <taxon>Chordata</taxon>
        <taxon>Craniata</taxon>
        <taxon>Vertebrata</taxon>
        <taxon>Euteleostomi</taxon>
        <taxon>Actinopterygii</taxon>
        <taxon>Neopterygii</taxon>
        <taxon>Teleostei</taxon>
        <taxon>Anguilliformes</taxon>
        <taxon>Anguillidae</taxon>
        <taxon>Anguilla</taxon>
    </lineage>
</organism>
<reference evidence="1" key="1">
    <citation type="submission" date="2014-11" db="EMBL/GenBank/DDBJ databases">
        <authorList>
            <person name="Amaro Gonzalez C."/>
        </authorList>
    </citation>
    <scope>NUCLEOTIDE SEQUENCE</scope>
</reference>
<accession>A0A0E9UNY6</accession>
<dbReference type="EMBL" id="GBXM01040993">
    <property type="protein sequence ID" value="JAH67584.1"/>
    <property type="molecule type" value="Transcribed_RNA"/>
</dbReference>
<dbReference type="AlphaFoldDB" id="A0A0E9UNY6"/>